<feature type="domain" description="DUF218" evidence="2">
    <location>
        <begin position="47"/>
        <end position="176"/>
    </location>
</feature>
<dbReference type="PANTHER" id="PTHR30336:SF6">
    <property type="entry name" value="INTEGRAL MEMBRANE PROTEIN"/>
    <property type="match status" value="1"/>
</dbReference>
<evidence type="ECO:0000313" key="3">
    <source>
        <dbReference type="EMBL" id="SET56407.1"/>
    </source>
</evidence>
<evidence type="ECO:0000259" key="2">
    <source>
        <dbReference type="Pfam" id="PF02698"/>
    </source>
</evidence>
<reference evidence="4" key="1">
    <citation type="submission" date="2016-10" db="EMBL/GenBank/DDBJ databases">
        <authorList>
            <person name="Varghese N."/>
            <person name="Submissions S."/>
        </authorList>
    </citation>
    <scope>NUCLEOTIDE SEQUENCE [LARGE SCALE GENOMIC DNA]</scope>
    <source>
        <strain evidence="4">DSM 15310</strain>
    </source>
</reference>
<feature type="signal peptide" evidence="1">
    <location>
        <begin position="1"/>
        <end position="26"/>
    </location>
</feature>
<protein>
    <submittedName>
        <fullName evidence="3">Protein SanA, affects membrane permeability for vancomycin</fullName>
    </submittedName>
</protein>
<keyword evidence="1" id="KW-0732">Signal</keyword>
<dbReference type="Proteomes" id="UP000198697">
    <property type="component" value="Unassembled WGS sequence"/>
</dbReference>
<dbReference type="InterPro" id="IPR003848">
    <property type="entry name" value="DUF218"/>
</dbReference>
<dbReference type="Pfam" id="PF02698">
    <property type="entry name" value="DUF218"/>
    <property type="match status" value="1"/>
</dbReference>
<organism evidence="3 4">
    <name type="scientific">Hymenobacter actinosclerus</name>
    <dbReference type="NCBI Taxonomy" id="82805"/>
    <lineage>
        <taxon>Bacteria</taxon>
        <taxon>Pseudomonadati</taxon>
        <taxon>Bacteroidota</taxon>
        <taxon>Cytophagia</taxon>
        <taxon>Cytophagales</taxon>
        <taxon>Hymenobacteraceae</taxon>
        <taxon>Hymenobacter</taxon>
    </lineage>
</organism>
<accession>A0A1I0FEI4</accession>
<evidence type="ECO:0000256" key="1">
    <source>
        <dbReference type="SAM" id="SignalP"/>
    </source>
</evidence>
<evidence type="ECO:0000313" key="4">
    <source>
        <dbReference type="Proteomes" id="UP000198697"/>
    </source>
</evidence>
<gene>
    <name evidence="3" type="ORF">SAMN04487998_2230</name>
</gene>
<dbReference type="EMBL" id="FOHS01000002">
    <property type="protein sequence ID" value="SET56407.1"/>
    <property type="molecule type" value="Genomic_DNA"/>
</dbReference>
<proteinExistence type="predicted"/>
<name>A0A1I0FEI4_9BACT</name>
<dbReference type="STRING" id="82805.SAMN04487998_2230"/>
<dbReference type="CDD" id="cd06259">
    <property type="entry name" value="YdcF-like"/>
    <property type="match status" value="1"/>
</dbReference>
<dbReference type="GO" id="GO:0005886">
    <property type="term" value="C:plasma membrane"/>
    <property type="evidence" value="ECO:0007669"/>
    <property type="project" value="TreeGrafter"/>
</dbReference>
<sequence length="217" mass="24349">MTSLKKKTLSLAVLALAAMVAVPVYVRHSVDKFIFTEIDQVENKAFAIVLGAAIENNNEPGSYLKYRLNDALALFEAGRIEKILLSGDNSTKSHDEISVMNNYLIRNGIPQDKIYGDYAGFDTYSTMERASKIFEIDNAIVVSQGFHLPRAVYIARQKGINATGYATKTSYGKIRYFLRENMAILKSWIDCLINREAKFYGAKIDTNKSSNIILEQL</sequence>
<dbReference type="AlphaFoldDB" id="A0A1I0FEI4"/>
<dbReference type="PANTHER" id="PTHR30336">
    <property type="entry name" value="INNER MEMBRANE PROTEIN, PROBABLE PERMEASE"/>
    <property type="match status" value="1"/>
</dbReference>
<dbReference type="InterPro" id="IPR051599">
    <property type="entry name" value="Cell_Envelope_Assoc"/>
</dbReference>
<feature type="chain" id="PRO_5011565893" evidence="1">
    <location>
        <begin position="27"/>
        <end position="217"/>
    </location>
</feature>
<keyword evidence="4" id="KW-1185">Reference proteome</keyword>